<dbReference type="Gene3D" id="3.30.720.210">
    <property type="match status" value="1"/>
</dbReference>
<dbReference type="GO" id="GO:0005886">
    <property type="term" value="C:plasma membrane"/>
    <property type="evidence" value="ECO:0007669"/>
    <property type="project" value="UniProtKB-SubCell"/>
</dbReference>
<accession>A0A1S8DBG5</accession>
<dbReference type="InterPro" id="IPR003960">
    <property type="entry name" value="ATPase_AAA_CS"/>
</dbReference>
<comment type="similarity">
    <text evidence="15">Belongs to the AAA ATPase family.</text>
</comment>
<evidence type="ECO:0000256" key="12">
    <source>
        <dbReference type="ARBA" id="ARBA00023136"/>
    </source>
</evidence>
<dbReference type="InterPro" id="IPR003959">
    <property type="entry name" value="ATPase_AAA_core"/>
</dbReference>
<dbReference type="GeneID" id="99633411"/>
<dbReference type="Pfam" id="PF06480">
    <property type="entry name" value="FtsH_ext"/>
    <property type="match status" value="1"/>
</dbReference>
<dbReference type="InterPro" id="IPR000642">
    <property type="entry name" value="Peptidase_M41"/>
</dbReference>
<dbReference type="InterPro" id="IPR037219">
    <property type="entry name" value="Peptidase_M41-like"/>
</dbReference>
<keyword evidence="9 14" id="KW-0067">ATP-binding</keyword>
<dbReference type="FunFam" id="3.40.50.300:FF:000001">
    <property type="entry name" value="ATP-dependent zinc metalloprotease FtsH"/>
    <property type="match status" value="1"/>
</dbReference>
<dbReference type="SUPFAM" id="SSF140990">
    <property type="entry name" value="FtsH protease domain-like"/>
    <property type="match status" value="1"/>
</dbReference>
<keyword evidence="12 14" id="KW-0472">Membrane</keyword>
<keyword evidence="3 14" id="KW-0645">Protease</keyword>
<dbReference type="RefSeq" id="WP_019461731.1">
    <property type="nucleotide sequence ID" value="NZ_AP031462.1"/>
</dbReference>
<feature type="active site" evidence="14">
    <location>
        <position position="440"/>
    </location>
</feature>
<comment type="function">
    <text evidence="14">Acts as a processive, ATP-dependent zinc metallopeptidase for both cytoplasmic and membrane proteins. Plays a role in the quality control of integral membrane proteins.</text>
</comment>
<dbReference type="GO" id="GO:0006508">
    <property type="term" value="P:proteolysis"/>
    <property type="evidence" value="ECO:0007669"/>
    <property type="project" value="UniProtKB-KW"/>
</dbReference>
<comment type="similarity">
    <text evidence="2 14">In the C-terminal section; belongs to the peptidase M41 family.</text>
</comment>
<evidence type="ECO:0000256" key="2">
    <source>
        <dbReference type="ARBA" id="ARBA00010044"/>
    </source>
</evidence>
<dbReference type="FunFam" id="1.20.58.760:FF:000001">
    <property type="entry name" value="ATP-dependent zinc metalloprotease FtsH"/>
    <property type="match status" value="1"/>
</dbReference>
<keyword evidence="5 14" id="KW-0479">Metal-binding</keyword>
<dbReference type="InterPro" id="IPR003593">
    <property type="entry name" value="AAA+_ATPase"/>
</dbReference>
<dbReference type="InterPro" id="IPR027417">
    <property type="entry name" value="P-loop_NTPase"/>
</dbReference>
<keyword evidence="4 14" id="KW-0812">Transmembrane</keyword>
<dbReference type="InterPro" id="IPR005936">
    <property type="entry name" value="FtsH"/>
</dbReference>
<dbReference type="Gene3D" id="1.10.8.60">
    <property type="match status" value="1"/>
</dbReference>
<dbReference type="PROSITE" id="PS00674">
    <property type="entry name" value="AAA"/>
    <property type="match status" value="1"/>
</dbReference>
<evidence type="ECO:0000256" key="14">
    <source>
        <dbReference type="HAMAP-Rule" id="MF_01458"/>
    </source>
</evidence>
<keyword evidence="10 14" id="KW-1133">Transmembrane helix</keyword>
<feature type="binding site" evidence="14">
    <location>
        <position position="517"/>
    </location>
    <ligand>
        <name>Zn(2+)</name>
        <dbReference type="ChEBI" id="CHEBI:29105"/>
        <note>catalytic</note>
    </ligand>
</feature>
<dbReference type="OrthoDB" id="9809379at2"/>
<keyword evidence="14" id="KW-1003">Cell membrane</keyword>
<dbReference type="Proteomes" id="UP000254919">
    <property type="component" value="Unassembled WGS sequence"/>
</dbReference>
<dbReference type="Gene3D" id="1.20.58.760">
    <property type="entry name" value="Peptidase M41"/>
    <property type="match status" value="1"/>
</dbReference>
<dbReference type="SUPFAM" id="SSF52540">
    <property type="entry name" value="P-loop containing nucleoside triphosphate hydrolases"/>
    <property type="match status" value="1"/>
</dbReference>
<evidence type="ECO:0000256" key="1">
    <source>
        <dbReference type="ARBA" id="ARBA00004370"/>
    </source>
</evidence>
<dbReference type="InterPro" id="IPR011546">
    <property type="entry name" value="Pept_M41_FtsH_extracell"/>
</dbReference>
<dbReference type="EMBL" id="LLWF02000001">
    <property type="protein sequence ID" value="ONH85074.1"/>
    <property type="molecule type" value="Genomic_DNA"/>
</dbReference>
<dbReference type="InterPro" id="IPR041569">
    <property type="entry name" value="AAA_lid_3"/>
</dbReference>
<dbReference type="GO" id="GO:0004176">
    <property type="term" value="F:ATP-dependent peptidase activity"/>
    <property type="evidence" value="ECO:0007669"/>
    <property type="project" value="InterPro"/>
</dbReference>
<evidence type="ECO:0000313" key="18">
    <source>
        <dbReference type="EMBL" id="SUE40795.1"/>
    </source>
</evidence>
<dbReference type="HAMAP" id="MF_01458">
    <property type="entry name" value="FtsH"/>
    <property type="match status" value="1"/>
</dbReference>
<evidence type="ECO:0000313" key="20">
    <source>
        <dbReference type="Proteomes" id="UP000254919"/>
    </source>
</evidence>
<dbReference type="Gene3D" id="3.40.50.300">
    <property type="entry name" value="P-loop containing nucleotide triphosphate hydrolases"/>
    <property type="match status" value="1"/>
</dbReference>
<dbReference type="EC" id="3.4.24.-" evidence="14"/>
<dbReference type="SMART" id="SM00382">
    <property type="entry name" value="AAA"/>
    <property type="match status" value="1"/>
</dbReference>
<dbReference type="Pfam" id="PF00004">
    <property type="entry name" value="AAA"/>
    <property type="match status" value="1"/>
</dbReference>
<dbReference type="GO" id="GO:0004222">
    <property type="term" value="F:metalloendopeptidase activity"/>
    <property type="evidence" value="ECO:0007669"/>
    <property type="project" value="InterPro"/>
</dbReference>
<dbReference type="Proteomes" id="UP000054844">
    <property type="component" value="Unassembled WGS sequence"/>
</dbReference>
<feature type="transmembrane region" description="Helical" evidence="14">
    <location>
        <begin position="122"/>
        <end position="143"/>
    </location>
</feature>
<evidence type="ECO:0000256" key="6">
    <source>
        <dbReference type="ARBA" id="ARBA00022741"/>
    </source>
</evidence>
<sequence length="640" mass="69442">MPPAPAKRPTGPQKDPPDSDLWKRQFTIWYILGAFFLLTFLQSIWANYSQVETVPYSQFETLLGEGRISEVTVSQDTIRGQLKEAEANGRREVSAVRVDPALAERLKQQGVTVVRGTPPPGFLAQMLTWLVPMALLYLVWIFAFRRFAAKQGFGGVMSIGKSRAKIYVEKDTSVTFDDVAGVDEAKAELQEVVSFLRDPASYGRLGGHAPKGILLVGPPGTGKTLLARAVAGEAGVPFFSISGSEFVEMFVGVGAARVRDLFAEARKAAPCIIFIDELDSLGRSRTSGLSGGADEKEQTLNQLLAELDGFDPRSGVILLGATNRPEVLDPALLRPGRFDRQVLVDRPDRRGRLQILRVHARRIRLAPDADLDAVAALTPGATGADLANMLNEAALAATRRQAEAVEQSDLIAAVERVLAGVERRSRILSPPERRRVAVHEMGHALVAANLSGVDPVLKVSIIPRGIGALGYTMQSPAEERFLLARSELRNRIAVLLGGRAAETLFFDGDISTGAADDLQRATETAQEMVTRYGMADALGNRTYAPPRQSFLGDLALPPSRAEVSEATEREIDLAVRELVEEANRRATQILEAQRDQVEAGSRLLLERETITAEDFPPLVPAAKRRVAGAPPLREAGMAEG</sequence>
<comment type="similarity">
    <text evidence="13 14">In the central section; belongs to the AAA ATPase family.</text>
</comment>
<dbReference type="GO" id="GO:0016887">
    <property type="term" value="F:ATP hydrolysis activity"/>
    <property type="evidence" value="ECO:0007669"/>
    <property type="project" value="UniProtKB-UniRule"/>
</dbReference>
<dbReference type="CDD" id="cd19501">
    <property type="entry name" value="RecA-like_FtsH"/>
    <property type="match status" value="1"/>
</dbReference>
<evidence type="ECO:0000256" key="11">
    <source>
        <dbReference type="ARBA" id="ARBA00023049"/>
    </source>
</evidence>
<organism evidence="17 19">
    <name type="scientific">Roseomonas mucosa</name>
    <dbReference type="NCBI Taxonomy" id="207340"/>
    <lineage>
        <taxon>Bacteria</taxon>
        <taxon>Pseudomonadati</taxon>
        <taxon>Pseudomonadota</taxon>
        <taxon>Alphaproteobacteria</taxon>
        <taxon>Acetobacterales</taxon>
        <taxon>Roseomonadaceae</taxon>
        <taxon>Roseomonas</taxon>
    </lineage>
</organism>
<evidence type="ECO:0000256" key="5">
    <source>
        <dbReference type="ARBA" id="ARBA00022723"/>
    </source>
</evidence>
<dbReference type="Pfam" id="PF01434">
    <property type="entry name" value="Peptidase_M41"/>
    <property type="match status" value="1"/>
</dbReference>
<reference evidence="18 20" key="2">
    <citation type="submission" date="2018-06" db="EMBL/GenBank/DDBJ databases">
        <authorList>
            <consortium name="Pathogen Informatics"/>
            <person name="Doyle S."/>
        </authorList>
    </citation>
    <scope>NUCLEOTIDE SEQUENCE [LARGE SCALE GENOMIC DNA]</scope>
    <source>
        <strain evidence="18 20">NCTC13291</strain>
    </source>
</reference>
<reference evidence="17 19" key="1">
    <citation type="submission" date="2016-12" db="EMBL/GenBank/DDBJ databases">
        <title>Draft genome sequence of Roseomonas mucosa strain AU37, isolated from a peripheral intravenous catheter.</title>
        <authorList>
            <person name="Choudhury M.A."/>
            <person name="Sidjabat H.E."/>
            <person name="Wailan A.M."/>
            <person name="Zhang L."/>
            <person name="Marsh N.M."/>
            <person name="Rickard C.M."/>
            <person name="Davies M."/>
            <person name="Mcmillan D.J."/>
        </authorList>
    </citation>
    <scope>NUCLEOTIDE SEQUENCE [LARGE SCALE GENOMIC DNA]</scope>
    <source>
        <strain evidence="17 19">SAVE376</strain>
    </source>
</reference>
<dbReference type="STRING" id="207340.APZ41_000355"/>
<gene>
    <name evidence="18" type="primary">ftsH_1</name>
    <name evidence="14" type="synonym">ftsH</name>
    <name evidence="17" type="ORF">APZ41_000355</name>
    <name evidence="18" type="ORF">NCTC13291_02366</name>
</gene>
<evidence type="ECO:0000259" key="16">
    <source>
        <dbReference type="SMART" id="SM00382"/>
    </source>
</evidence>
<comment type="cofactor">
    <cofactor evidence="14">
        <name>Zn(2+)</name>
        <dbReference type="ChEBI" id="CHEBI:29105"/>
    </cofactor>
    <text evidence="14">Binds 1 zinc ion per subunit.</text>
</comment>
<keyword evidence="17" id="KW-0131">Cell cycle</keyword>
<keyword evidence="19" id="KW-1185">Reference proteome</keyword>
<dbReference type="NCBIfam" id="TIGR01241">
    <property type="entry name" value="FtsH_fam"/>
    <property type="match status" value="1"/>
</dbReference>
<feature type="domain" description="AAA+ ATPase" evidence="16">
    <location>
        <begin position="209"/>
        <end position="348"/>
    </location>
</feature>
<evidence type="ECO:0000256" key="4">
    <source>
        <dbReference type="ARBA" id="ARBA00022692"/>
    </source>
</evidence>
<keyword evidence="17" id="KW-0132">Cell division</keyword>
<dbReference type="EMBL" id="UGVN01000001">
    <property type="protein sequence ID" value="SUE40795.1"/>
    <property type="molecule type" value="Genomic_DNA"/>
</dbReference>
<dbReference type="AlphaFoldDB" id="A0A1S8DBG5"/>
<evidence type="ECO:0000256" key="8">
    <source>
        <dbReference type="ARBA" id="ARBA00022833"/>
    </source>
</evidence>
<name>A0A1S8DBG5_9PROT</name>
<evidence type="ECO:0000256" key="13">
    <source>
        <dbReference type="ARBA" id="ARBA00061570"/>
    </source>
</evidence>
<proteinExistence type="inferred from homology"/>
<evidence type="ECO:0000313" key="19">
    <source>
        <dbReference type="Proteomes" id="UP000054844"/>
    </source>
</evidence>
<keyword evidence="8 14" id="KW-0862">Zinc</keyword>
<feature type="binding site" evidence="14">
    <location>
        <position position="439"/>
    </location>
    <ligand>
        <name>Zn(2+)</name>
        <dbReference type="ChEBI" id="CHEBI:29105"/>
        <note>catalytic</note>
    </ligand>
</feature>
<dbReference type="Pfam" id="PF17862">
    <property type="entry name" value="AAA_lid_3"/>
    <property type="match status" value="1"/>
</dbReference>
<evidence type="ECO:0000256" key="3">
    <source>
        <dbReference type="ARBA" id="ARBA00022670"/>
    </source>
</evidence>
<feature type="transmembrane region" description="Helical" evidence="14">
    <location>
        <begin position="28"/>
        <end position="48"/>
    </location>
</feature>
<dbReference type="FunFam" id="1.10.8.60:FF:000001">
    <property type="entry name" value="ATP-dependent zinc metalloprotease FtsH"/>
    <property type="match status" value="1"/>
</dbReference>
<evidence type="ECO:0000313" key="17">
    <source>
        <dbReference type="EMBL" id="ONH85074.1"/>
    </source>
</evidence>
<feature type="binding site" evidence="14">
    <location>
        <begin position="217"/>
        <end position="224"/>
    </location>
    <ligand>
        <name>ATP</name>
        <dbReference type="ChEBI" id="CHEBI:30616"/>
    </ligand>
</feature>
<dbReference type="GO" id="GO:0005524">
    <property type="term" value="F:ATP binding"/>
    <property type="evidence" value="ECO:0007669"/>
    <property type="project" value="UniProtKB-UniRule"/>
</dbReference>
<keyword evidence="6 14" id="KW-0547">Nucleotide-binding</keyword>
<evidence type="ECO:0000256" key="7">
    <source>
        <dbReference type="ARBA" id="ARBA00022801"/>
    </source>
</evidence>
<keyword evidence="11 14" id="KW-0482">Metalloprotease</keyword>
<protein>
    <recommendedName>
        <fullName evidence="14">ATP-dependent zinc metalloprotease FtsH</fullName>
        <ecNumber evidence="14">3.4.24.-</ecNumber>
    </recommendedName>
</protein>
<keyword evidence="7 14" id="KW-0378">Hydrolase</keyword>
<feature type="binding site" evidence="14">
    <location>
        <position position="443"/>
    </location>
    <ligand>
        <name>Zn(2+)</name>
        <dbReference type="ChEBI" id="CHEBI:29105"/>
        <note>catalytic</note>
    </ligand>
</feature>
<dbReference type="GO" id="GO:0030163">
    <property type="term" value="P:protein catabolic process"/>
    <property type="evidence" value="ECO:0007669"/>
    <property type="project" value="UniProtKB-UniRule"/>
</dbReference>
<dbReference type="GO" id="GO:0051301">
    <property type="term" value="P:cell division"/>
    <property type="evidence" value="ECO:0007669"/>
    <property type="project" value="UniProtKB-KW"/>
</dbReference>
<comment type="subunit">
    <text evidence="14">Homohexamer.</text>
</comment>
<comment type="subcellular location">
    <subcellularLocation>
        <location evidence="14">Cell membrane</location>
        <topology evidence="14">Multi-pass membrane protein</topology>
        <orientation evidence="14">Cytoplasmic side</orientation>
    </subcellularLocation>
    <subcellularLocation>
        <location evidence="1">Membrane</location>
    </subcellularLocation>
</comment>
<dbReference type="PANTHER" id="PTHR23076">
    <property type="entry name" value="METALLOPROTEASE M41 FTSH"/>
    <property type="match status" value="1"/>
</dbReference>
<evidence type="ECO:0000256" key="10">
    <source>
        <dbReference type="ARBA" id="ARBA00022989"/>
    </source>
</evidence>
<evidence type="ECO:0000256" key="9">
    <source>
        <dbReference type="ARBA" id="ARBA00022840"/>
    </source>
</evidence>
<dbReference type="PANTHER" id="PTHR23076:SF113">
    <property type="entry name" value="ATP-DEPENDENT ZINC METALLOPROTEASE FTSH 1, CHLOROPLASTIC-RELATED"/>
    <property type="match status" value="1"/>
</dbReference>
<dbReference type="GO" id="GO:0008270">
    <property type="term" value="F:zinc ion binding"/>
    <property type="evidence" value="ECO:0007669"/>
    <property type="project" value="UniProtKB-UniRule"/>
</dbReference>
<evidence type="ECO:0000256" key="15">
    <source>
        <dbReference type="RuleBase" id="RU003651"/>
    </source>
</evidence>